<dbReference type="GO" id="GO:0005524">
    <property type="term" value="F:ATP binding"/>
    <property type="evidence" value="ECO:0007669"/>
    <property type="project" value="UniProtKB-KW"/>
</dbReference>
<feature type="domain" description="Protein kinase" evidence="3">
    <location>
        <begin position="70"/>
        <end position="325"/>
    </location>
</feature>
<dbReference type="WBParaSite" id="ACAC_0000777301-mRNA-1">
    <property type="protein sequence ID" value="ACAC_0000777301-mRNA-1"/>
    <property type="gene ID" value="ACAC_0000777301"/>
</dbReference>
<proteinExistence type="predicted"/>
<evidence type="ECO:0000313" key="5">
    <source>
        <dbReference type="WBParaSite" id="ACAC_0000777301-mRNA-1"/>
    </source>
</evidence>
<evidence type="ECO:0000256" key="1">
    <source>
        <dbReference type="ARBA" id="ARBA00022741"/>
    </source>
</evidence>
<dbReference type="PROSITE" id="PS50011">
    <property type="entry name" value="PROTEIN_KINASE_DOM"/>
    <property type="match status" value="1"/>
</dbReference>
<dbReference type="AlphaFoldDB" id="A0A158P936"/>
<dbReference type="Gene3D" id="1.10.510.10">
    <property type="entry name" value="Transferase(Phosphotransferase) domain 1"/>
    <property type="match status" value="2"/>
</dbReference>
<dbReference type="STRING" id="6313.A0A158P936"/>
<sequence>MVLSIFELKIHTYVQADTMGARLETILSVLHDPKSCVAVGDDPETRAPYQKVQLRRPVGLVSWEFHVGNIELEDAIGVLGVGEVRKGKVYRKNDAPLTVAVKTVAGRSQSAKEKMESLMQETRLLRDLWHPCIVKHLGVCLISQPNCFILEYVSLISFSLRKSLIFTNGPLNIYLNRHKGKIKQNECLLMVSNIACGLEYLHENSILHRDLAAKNCLYNKQFIIIYEIFAVKEPYDRLTNDEAKSFILEGDVNDFPGTTPKMLAEMVRNKMWALDKDKRPTMRETVIGTVHQKTDSFESKDVLLMDSPDFQEPQLKIPRRRKRKA</sequence>
<keyword evidence="4" id="KW-1185">Reference proteome</keyword>
<protein>
    <submittedName>
        <fullName evidence="5">Protein kinase domain-containing protein</fullName>
    </submittedName>
</protein>
<dbReference type="InterPro" id="IPR020635">
    <property type="entry name" value="Tyr_kinase_cat_dom"/>
</dbReference>
<dbReference type="InterPro" id="IPR011009">
    <property type="entry name" value="Kinase-like_dom_sf"/>
</dbReference>
<keyword evidence="1" id="KW-0547">Nucleotide-binding</keyword>
<dbReference type="Gene3D" id="3.30.200.20">
    <property type="entry name" value="Phosphorylase Kinase, domain 1"/>
    <property type="match status" value="1"/>
</dbReference>
<dbReference type="InterPro" id="IPR001245">
    <property type="entry name" value="Ser-Thr/Tyr_kinase_cat_dom"/>
</dbReference>
<dbReference type="SMART" id="SM00219">
    <property type="entry name" value="TyrKc"/>
    <property type="match status" value="1"/>
</dbReference>
<dbReference type="PROSITE" id="PS00109">
    <property type="entry name" value="PROTEIN_KINASE_TYR"/>
    <property type="match status" value="1"/>
</dbReference>
<evidence type="ECO:0000259" key="3">
    <source>
        <dbReference type="PROSITE" id="PS50011"/>
    </source>
</evidence>
<evidence type="ECO:0000313" key="4">
    <source>
        <dbReference type="Proteomes" id="UP000035642"/>
    </source>
</evidence>
<dbReference type="InterPro" id="IPR000719">
    <property type="entry name" value="Prot_kinase_dom"/>
</dbReference>
<dbReference type="GO" id="GO:0004713">
    <property type="term" value="F:protein tyrosine kinase activity"/>
    <property type="evidence" value="ECO:0007669"/>
    <property type="project" value="InterPro"/>
</dbReference>
<dbReference type="SUPFAM" id="SSF56112">
    <property type="entry name" value="Protein kinase-like (PK-like)"/>
    <property type="match status" value="1"/>
</dbReference>
<name>A0A158P936_ANGCA</name>
<keyword evidence="2" id="KW-0067">ATP-binding</keyword>
<organism evidence="4 5">
    <name type="scientific">Angiostrongylus cantonensis</name>
    <name type="common">Rat lungworm</name>
    <dbReference type="NCBI Taxonomy" id="6313"/>
    <lineage>
        <taxon>Eukaryota</taxon>
        <taxon>Metazoa</taxon>
        <taxon>Ecdysozoa</taxon>
        <taxon>Nematoda</taxon>
        <taxon>Chromadorea</taxon>
        <taxon>Rhabditida</taxon>
        <taxon>Rhabditina</taxon>
        <taxon>Rhabditomorpha</taxon>
        <taxon>Strongyloidea</taxon>
        <taxon>Metastrongylidae</taxon>
        <taxon>Angiostrongylus</taxon>
    </lineage>
</organism>
<dbReference type="Pfam" id="PF07714">
    <property type="entry name" value="PK_Tyr_Ser-Thr"/>
    <property type="match status" value="1"/>
</dbReference>
<reference evidence="4" key="1">
    <citation type="submission" date="2012-09" db="EMBL/GenBank/DDBJ databases">
        <authorList>
            <person name="Martin A.A."/>
        </authorList>
    </citation>
    <scope>NUCLEOTIDE SEQUENCE</scope>
</reference>
<dbReference type="PANTHER" id="PTHR24418">
    <property type="entry name" value="TYROSINE-PROTEIN KINASE"/>
    <property type="match status" value="1"/>
</dbReference>
<dbReference type="InterPro" id="IPR008266">
    <property type="entry name" value="Tyr_kinase_AS"/>
</dbReference>
<dbReference type="InterPro" id="IPR050198">
    <property type="entry name" value="Non-receptor_tyrosine_kinases"/>
</dbReference>
<dbReference type="Proteomes" id="UP000035642">
    <property type="component" value="Unassembled WGS sequence"/>
</dbReference>
<accession>A0A158P936</accession>
<evidence type="ECO:0000256" key="2">
    <source>
        <dbReference type="ARBA" id="ARBA00022840"/>
    </source>
</evidence>
<reference evidence="5" key="2">
    <citation type="submission" date="2016-04" db="UniProtKB">
        <authorList>
            <consortium name="WormBaseParasite"/>
        </authorList>
    </citation>
    <scope>IDENTIFICATION</scope>
</reference>